<evidence type="ECO:0000313" key="10">
    <source>
        <dbReference type="Proteomes" id="UP000288805"/>
    </source>
</evidence>
<keyword evidence="3 6" id="KW-0158">Chromosome</keyword>
<comment type="similarity">
    <text evidence="6">Belongs to the histone H1/H5 family.</text>
</comment>
<dbReference type="GO" id="GO:0006334">
    <property type="term" value="P:nucleosome assembly"/>
    <property type="evidence" value="ECO:0007669"/>
    <property type="project" value="InterPro"/>
</dbReference>
<comment type="subcellular location">
    <subcellularLocation>
        <location evidence="2">Chromosome</location>
    </subcellularLocation>
    <subcellularLocation>
        <location evidence="1 6">Nucleus</location>
    </subcellularLocation>
</comment>
<dbReference type="Gene3D" id="1.10.10.10">
    <property type="entry name" value="Winged helix-like DNA-binding domain superfamily/Winged helix DNA-binding domain"/>
    <property type="match status" value="1"/>
</dbReference>
<dbReference type="PROSITE" id="PS51504">
    <property type="entry name" value="H15"/>
    <property type="match status" value="1"/>
</dbReference>
<dbReference type="EMBL" id="QGNW01000702">
    <property type="protein sequence ID" value="RVW64809.1"/>
    <property type="molecule type" value="Genomic_DNA"/>
</dbReference>
<dbReference type="CDD" id="cd00073">
    <property type="entry name" value="H15"/>
    <property type="match status" value="1"/>
</dbReference>
<dbReference type="Pfam" id="PF00538">
    <property type="entry name" value="Linker_histone"/>
    <property type="match status" value="1"/>
</dbReference>
<evidence type="ECO:0000256" key="1">
    <source>
        <dbReference type="ARBA" id="ARBA00004123"/>
    </source>
</evidence>
<keyword evidence="4 6" id="KW-0238">DNA-binding</keyword>
<dbReference type="AlphaFoldDB" id="A0A438FXX3"/>
<evidence type="ECO:0000256" key="5">
    <source>
        <dbReference type="ARBA" id="ARBA00023242"/>
    </source>
</evidence>
<evidence type="ECO:0000256" key="2">
    <source>
        <dbReference type="ARBA" id="ARBA00004286"/>
    </source>
</evidence>
<dbReference type="FunFam" id="1.10.10.10:FF:000706">
    <property type="entry name" value="Histone H1 linker"/>
    <property type="match status" value="1"/>
</dbReference>
<dbReference type="PANTHER" id="PTHR11467:SF130">
    <property type="entry name" value="HISTONE H1-LIKE ISOFORM X1"/>
    <property type="match status" value="1"/>
</dbReference>
<dbReference type="Proteomes" id="UP000288805">
    <property type="component" value="Unassembled WGS sequence"/>
</dbReference>
<evidence type="ECO:0000313" key="9">
    <source>
        <dbReference type="EMBL" id="RVW64809.1"/>
    </source>
</evidence>
<protein>
    <submittedName>
        <fullName evidence="9">Histone H1</fullName>
    </submittedName>
</protein>
<gene>
    <name evidence="9" type="primary">H1_0</name>
    <name evidence="9" type="ORF">CK203_052011</name>
</gene>
<evidence type="ECO:0000256" key="4">
    <source>
        <dbReference type="ARBA" id="ARBA00023125"/>
    </source>
</evidence>
<evidence type="ECO:0000256" key="6">
    <source>
        <dbReference type="RuleBase" id="RU003894"/>
    </source>
</evidence>
<name>A0A438FXX3_VITVI</name>
<evidence type="ECO:0000256" key="3">
    <source>
        <dbReference type="ARBA" id="ARBA00022454"/>
    </source>
</evidence>
<dbReference type="GO" id="GO:0005634">
    <property type="term" value="C:nucleus"/>
    <property type="evidence" value="ECO:0007669"/>
    <property type="project" value="UniProtKB-SubCell"/>
</dbReference>
<dbReference type="GO" id="GO:0003677">
    <property type="term" value="F:DNA binding"/>
    <property type="evidence" value="ECO:0007669"/>
    <property type="project" value="UniProtKB-KW"/>
</dbReference>
<dbReference type="PRINTS" id="PR00624">
    <property type="entry name" value="HISTONEH5"/>
</dbReference>
<dbReference type="GO" id="GO:0000786">
    <property type="term" value="C:nucleosome"/>
    <property type="evidence" value="ECO:0007669"/>
    <property type="project" value="InterPro"/>
</dbReference>
<sequence>MAPAKSKASDLSSTPHPPYFQMICEAISSLKERTGSSQQAISKFIEEKYSGTLPPNFNKLLSVQLKRFVKSEKLVKVKNSFKTAATEKAKSLKKKTDGVENTEKNAAKKITSNAVKTKPLDGVKTPDILKKKKKAEKGAKGSATVTKKMKRLSQVKTPEAMKKVPTPVKRKTSKSAISSRPPLRKVAADISNMIHVPSVVTSLVAPAKGIRTGCPDAPSDGFVSHGEKEIYKSVGLFLGDGMWAMAACCDCV</sequence>
<proteinExistence type="inferred from homology"/>
<organism evidence="9 10">
    <name type="scientific">Vitis vinifera</name>
    <name type="common">Grape</name>
    <dbReference type="NCBI Taxonomy" id="29760"/>
    <lineage>
        <taxon>Eukaryota</taxon>
        <taxon>Viridiplantae</taxon>
        <taxon>Streptophyta</taxon>
        <taxon>Embryophyta</taxon>
        <taxon>Tracheophyta</taxon>
        <taxon>Spermatophyta</taxon>
        <taxon>Magnoliopsida</taxon>
        <taxon>eudicotyledons</taxon>
        <taxon>Gunneridae</taxon>
        <taxon>Pentapetalae</taxon>
        <taxon>rosids</taxon>
        <taxon>Vitales</taxon>
        <taxon>Vitaceae</taxon>
        <taxon>Viteae</taxon>
        <taxon>Vitis</taxon>
    </lineage>
</organism>
<dbReference type="SMART" id="SM00526">
    <property type="entry name" value="H15"/>
    <property type="match status" value="1"/>
</dbReference>
<dbReference type="InterPro" id="IPR036388">
    <property type="entry name" value="WH-like_DNA-bd_sf"/>
</dbReference>
<reference evidence="9 10" key="1">
    <citation type="journal article" date="2018" name="PLoS Genet.">
        <title>Population sequencing reveals clonal diversity and ancestral inbreeding in the grapevine cultivar Chardonnay.</title>
        <authorList>
            <person name="Roach M.J."/>
            <person name="Johnson D.L."/>
            <person name="Bohlmann J."/>
            <person name="van Vuuren H.J."/>
            <person name="Jones S.J."/>
            <person name="Pretorius I.S."/>
            <person name="Schmidt S.A."/>
            <person name="Borneman A.R."/>
        </authorList>
    </citation>
    <scope>NUCLEOTIDE SEQUENCE [LARGE SCALE GENOMIC DNA]</scope>
    <source>
        <strain evidence="10">cv. Chardonnay</strain>
        <tissue evidence="9">Leaf</tissue>
    </source>
</reference>
<accession>A0A438FXX3</accession>
<keyword evidence="5 6" id="KW-0539">Nucleus</keyword>
<feature type="region of interest" description="Disordered" evidence="7">
    <location>
        <begin position="151"/>
        <end position="180"/>
    </location>
</feature>
<dbReference type="PANTHER" id="PTHR11467">
    <property type="entry name" value="HISTONE H1"/>
    <property type="match status" value="1"/>
</dbReference>
<dbReference type="InterPro" id="IPR005818">
    <property type="entry name" value="Histone_H1/H5_H15"/>
</dbReference>
<dbReference type="InterPro" id="IPR036390">
    <property type="entry name" value="WH_DNA-bd_sf"/>
</dbReference>
<dbReference type="InterPro" id="IPR005819">
    <property type="entry name" value="H1/H5"/>
</dbReference>
<comment type="caution">
    <text evidence="9">The sequence shown here is derived from an EMBL/GenBank/DDBJ whole genome shotgun (WGS) entry which is preliminary data.</text>
</comment>
<dbReference type="GO" id="GO:0030527">
    <property type="term" value="F:structural constituent of chromatin"/>
    <property type="evidence" value="ECO:0007669"/>
    <property type="project" value="InterPro"/>
</dbReference>
<dbReference type="SUPFAM" id="SSF46785">
    <property type="entry name" value="Winged helix' DNA-binding domain"/>
    <property type="match status" value="1"/>
</dbReference>
<evidence type="ECO:0000259" key="8">
    <source>
        <dbReference type="PROSITE" id="PS51504"/>
    </source>
</evidence>
<feature type="domain" description="H15" evidence="8">
    <location>
        <begin position="15"/>
        <end position="85"/>
    </location>
</feature>
<evidence type="ECO:0000256" key="7">
    <source>
        <dbReference type="SAM" id="MobiDB-lite"/>
    </source>
</evidence>